<dbReference type="GO" id="GO:0051539">
    <property type="term" value="F:4 iron, 4 sulfur cluster binding"/>
    <property type="evidence" value="ECO:0007669"/>
    <property type="project" value="UniProtKB-KW"/>
</dbReference>
<reference evidence="8" key="2">
    <citation type="journal article" date="2014" name="ISME J.">
        <title>Microbial stratification in low pH oxic and suboxic macroscopic growths along an acid mine drainage.</title>
        <authorList>
            <person name="Mendez-Garcia C."/>
            <person name="Mesa V."/>
            <person name="Sprenger R.R."/>
            <person name="Richter M."/>
            <person name="Diez M.S."/>
            <person name="Solano J."/>
            <person name="Bargiela R."/>
            <person name="Golyshina O.V."/>
            <person name="Manteca A."/>
            <person name="Ramos J.L."/>
            <person name="Gallego J.R."/>
            <person name="Llorente I."/>
            <person name="Martins Dos Santos V.A."/>
            <person name="Jensen O.N."/>
            <person name="Pelaez A.I."/>
            <person name="Sanchez J."/>
            <person name="Ferrer M."/>
        </authorList>
    </citation>
    <scope>NUCLEOTIDE SEQUENCE</scope>
</reference>
<dbReference type="AlphaFoldDB" id="T0Y4V2"/>
<name>T0Y4V2_9ZZZZ</name>
<dbReference type="InterPro" id="IPR056488">
    <property type="entry name" value="Zn_ribbon_HMPTM"/>
</dbReference>
<keyword evidence="5" id="KW-0408">Iron</keyword>
<keyword evidence="3" id="KW-0949">S-adenosyl-L-methionine</keyword>
<dbReference type="PROSITE" id="PS01305">
    <property type="entry name" value="MOAA_NIFB_PQQE"/>
    <property type="match status" value="1"/>
</dbReference>
<protein>
    <submittedName>
        <fullName evidence="8">Transferase</fullName>
    </submittedName>
</protein>
<accession>T0Y4V2</accession>
<dbReference type="PANTHER" id="PTHR43306">
    <property type="entry name" value="7,8-DIHYDRO-6-HYDROXYMETHYLPTERIN DIMETHYLTRANSFERASE"/>
    <property type="match status" value="1"/>
</dbReference>
<evidence type="ECO:0000256" key="3">
    <source>
        <dbReference type="ARBA" id="ARBA00022691"/>
    </source>
</evidence>
<keyword evidence="4" id="KW-0479">Metal-binding</keyword>
<dbReference type="Pfam" id="PF23545">
    <property type="entry name" value="Zn_ribbon_HMPTM"/>
    <property type="match status" value="1"/>
</dbReference>
<comment type="caution">
    <text evidence="8">The sequence shown here is derived from an EMBL/GenBank/DDBJ whole genome shotgun (WGS) entry which is preliminary data.</text>
</comment>
<evidence type="ECO:0000256" key="5">
    <source>
        <dbReference type="ARBA" id="ARBA00023004"/>
    </source>
</evidence>
<evidence type="ECO:0000256" key="1">
    <source>
        <dbReference type="ARBA" id="ARBA00001966"/>
    </source>
</evidence>
<evidence type="ECO:0000256" key="4">
    <source>
        <dbReference type="ARBA" id="ARBA00022723"/>
    </source>
</evidence>
<evidence type="ECO:0000259" key="7">
    <source>
        <dbReference type="Pfam" id="PF23545"/>
    </source>
</evidence>
<evidence type="ECO:0000256" key="6">
    <source>
        <dbReference type="ARBA" id="ARBA00023014"/>
    </source>
</evidence>
<dbReference type="GO" id="GO:0046872">
    <property type="term" value="F:metal ion binding"/>
    <property type="evidence" value="ECO:0007669"/>
    <property type="project" value="UniProtKB-KW"/>
</dbReference>
<keyword evidence="2" id="KW-0004">4Fe-4S</keyword>
<reference evidence="8" key="1">
    <citation type="submission" date="2013-08" db="EMBL/GenBank/DDBJ databases">
        <authorList>
            <person name="Mendez C."/>
            <person name="Richter M."/>
            <person name="Ferrer M."/>
            <person name="Sanchez J."/>
        </authorList>
    </citation>
    <scope>NUCLEOTIDE SEQUENCE</scope>
</reference>
<proteinExistence type="predicted"/>
<organism evidence="8">
    <name type="scientific">mine drainage metagenome</name>
    <dbReference type="NCBI Taxonomy" id="410659"/>
    <lineage>
        <taxon>unclassified sequences</taxon>
        <taxon>metagenomes</taxon>
        <taxon>ecological metagenomes</taxon>
    </lineage>
</organism>
<sequence>CPICVDDEKFDQMRIPAIVYEQGGEVRLIKECAEHGITKEKYWEDYEMYQEAKKWADGGIRILNPHVAYLESKIVCPTHCGLCVKHKSHTGLGNVVVTNRCDLSCWYCFFYAKETSQSTNLLRIR</sequence>
<dbReference type="InterPro" id="IPR000385">
    <property type="entry name" value="MoaA_NifB_PqqE_Fe-S-bd_CS"/>
</dbReference>
<dbReference type="GO" id="GO:0016740">
    <property type="term" value="F:transferase activity"/>
    <property type="evidence" value="ECO:0007669"/>
    <property type="project" value="UniProtKB-KW"/>
</dbReference>
<dbReference type="EMBL" id="AUZX01015760">
    <property type="protein sequence ID" value="EQD28103.1"/>
    <property type="molecule type" value="Genomic_DNA"/>
</dbReference>
<dbReference type="PANTHER" id="PTHR43306:SF1">
    <property type="entry name" value="7,8-DIHYDRO-6-HYDROXYMETHYLPTERIN DIMETHYLTRANSFERASE"/>
    <property type="match status" value="1"/>
</dbReference>
<comment type="cofactor">
    <cofactor evidence="1">
        <name>[4Fe-4S] cluster</name>
        <dbReference type="ChEBI" id="CHEBI:49883"/>
    </cofactor>
</comment>
<feature type="non-terminal residue" evidence="8">
    <location>
        <position position="1"/>
    </location>
</feature>
<dbReference type="InterPro" id="IPR034474">
    <property type="entry name" value="Methyltransferase_Class_D"/>
</dbReference>
<keyword evidence="6" id="KW-0411">Iron-sulfur</keyword>
<evidence type="ECO:0000313" key="8">
    <source>
        <dbReference type="EMBL" id="EQD28103.1"/>
    </source>
</evidence>
<keyword evidence="8" id="KW-0808">Transferase</keyword>
<gene>
    <name evidence="8" type="ORF">B1A_21322</name>
</gene>
<evidence type="ECO:0000256" key="2">
    <source>
        <dbReference type="ARBA" id="ARBA00022485"/>
    </source>
</evidence>
<feature type="domain" description="HMPTM N-terminal zinc ribbon" evidence="7">
    <location>
        <begin position="1"/>
        <end position="44"/>
    </location>
</feature>